<dbReference type="InterPro" id="IPR032305">
    <property type="entry name" value="GTP-bd_M"/>
</dbReference>
<reference evidence="5" key="1">
    <citation type="submission" date="2018-05" db="EMBL/GenBank/DDBJ databases">
        <title>Azospirillum thermophila sp. nov., a novel isolated from hot spring.</title>
        <authorList>
            <person name="Zhao Z."/>
        </authorList>
    </citation>
    <scope>NUCLEOTIDE SEQUENCE [LARGE SCALE GENOMIC DNA]</scope>
    <source>
        <strain evidence="5">CFH 70021</strain>
    </source>
</reference>
<feature type="domain" description="GTP-binding protein middle" evidence="3">
    <location>
        <begin position="212"/>
        <end position="284"/>
    </location>
</feature>
<evidence type="ECO:0000256" key="1">
    <source>
        <dbReference type="SAM" id="MobiDB-lite"/>
    </source>
</evidence>
<dbReference type="EMBL" id="CP029352">
    <property type="protein sequence ID" value="AWK85257.1"/>
    <property type="molecule type" value="Genomic_DNA"/>
</dbReference>
<dbReference type="Pfam" id="PF16360">
    <property type="entry name" value="GTP-bdg_M"/>
    <property type="match status" value="1"/>
</dbReference>
<accession>A0A2S2CLS5</accession>
<proteinExistence type="predicted"/>
<evidence type="ECO:0000259" key="2">
    <source>
        <dbReference type="Pfam" id="PF13167"/>
    </source>
</evidence>
<dbReference type="InterPro" id="IPR016496">
    <property type="entry name" value="GTPase_HflX"/>
</dbReference>
<evidence type="ECO:0000313" key="4">
    <source>
        <dbReference type="EMBL" id="AWK85257.1"/>
    </source>
</evidence>
<dbReference type="AlphaFoldDB" id="A0A2S2CLS5"/>
<feature type="region of interest" description="Disordered" evidence="1">
    <location>
        <begin position="1"/>
        <end position="79"/>
    </location>
</feature>
<dbReference type="Gene3D" id="3.40.50.11060">
    <property type="entry name" value="GTPase HflX, N-terminal domain"/>
    <property type="match status" value="1"/>
</dbReference>
<organism evidence="4 5">
    <name type="scientific">Azospirillum thermophilum</name>
    <dbReference type="NCBI Taxonomy" id="2202148"/>
    <lineage>
        <taxon>Bacteria</taxon>
        <taxon>Pseudomonadati</taxon>
        <taxon>Pseudomonadota</taxon>
        <taxon>Alphaproteobacteria</taxon>
        <taxon>Rhodospirillales</taxon>
        <taxon>Azospirillaceae</taxon>
        <taxon>Azospirillum</taxon>
    </lineage>
</organism>
<dbReference type="Proteomes" id="UP000245629">
    <property type="component" value="Chromosome 1"/>
</dbReference>
<dbReference type="GO" id="GO:0043022">
    <property type="term" value="F:ribosome binding"/>
    <property type="evidence" value="ECO:0007669"/>
    <property type="project" value="TreeGrafter"/>
</dbReference>
<dbReference type="GO" id="GO:0005525">
    <property type="term" value="F:GTP binding"/>
    <property type="evidence" value="ECO:0007669"/>
    <property type="project" value="InterPro"/>
</dbReference>
<dbReference type="PANTHER" id="PTHR10229:SF0">
    <property type="entry name" value="GTP-BINDING PROTEIN 6-RELATED"/>
    <property type="match status" value="1"/>
</dbReference>
<gene>
    <name evidence="4" type="ORF">DEW08_02850</name>
</gene>
<dbReference type="OrthoDB" id="9812272at2"/>
<dbReference type="KEGG" id="azz:DEW08_02850"/>
<dbReference type="SUPFAM" id="SSF52540">
    <property type="entry name" value="P-loop containing nucleoside triphosphate hydrolases"/>
    <property type="match status" value="1"/>
</dbReference>
<dbReference type="Pfam" id="PF13167">
    <property type="entry name" value="GTP-bdg_N"/>
    <property type="match status" value="1"/>
</dbReference>
<keyword evidence="5" id="KW-1185">Reference proteome</keyword>
<dbReference type="InterPro" id="IPR027417">
    <property type="entry name" value="P-loop_NTPase"/>
</dbReference>
<feature type="domain" description="GTPase HflX N-terminal" evidence="2">
    <location>
        <begin position="114"/>
        <end position="198"/>
    </location>
</feature>
<feature type="region of interest" description="Disordered" evidence="1">
    <location>
        <begin position="94"/>
        <end position="114"/>
    </location>
</feature>
<protein>
    <submittedName>
        <fullName evidence="4">GTPase HflX</fullName>
    </submittedName>
</protein>
<sequence length="467" mass="49904">MRRQVPVFGTNPRLWEPGRHSTVGVVPPVRESGQPPATTRARSSGRRSWTRSMIDRTHTAQPTRAASHSDDPAEPDAPRAGLGRALVVLPLIEGAPPAGQSSGGGSSAGRSPESRLEEAVRLAGLIGLEVAHAEAVPVRGACPRSLFGRNGMERLGGLVEAFRADVVIVDHALTPIQQRALERGCLAKLLDRTGLVLEAMRLHRPDAAVPLDLASLIHQRTRMVRCWTAQPQRRDLGFHVAPADGMPGETLMERDRRLITERIAMLKRTMRADREERQRRAAARRAAGIPTVAVLGYAGAGVSSLIDRLGGQGHGRSAGEREAVLPSGRRIVLMEPPGLLRDLPHHAATAMRALLEDVPAADLILHVRDAADPDSGARAADMAAMLSQLGIDPQGDPRVIEVLTRTDLLAPTAQAALSLSLVDAAAERTVAVSALSGEGLDDLAALLDRRLARMREPAALLDRSAVI</sequence>
<dbReference type="InterPro" id="IPR025121">
    <property type="entry name" value="GTPase_HflX_N"/>
</dbReference>
<name>A0A2S2CLS5_9PROT</name>
<evidence type="ECO:0000313" key="5">
    <source>
        <dbReference type="Proteomes" id="UP000245629"/>
    </source>
</evidence>
<dbReference type="Gene3D" id="3.40.50.300">
    <property type="entry name" value="P-loop containing nucleotide triphosphate hydrolases"/>
    <property type="match status" value="1"/>
</dbReference>
<evidence type="ECO:0000259" key="3">
    <source>
        <dbReference type="Pfam" id="PF16360"/>
    </source>
</evidence>
<dbReference type="InterPro" id="IPR042108">
    <property type="entry name" value="GTPase_HflX_N_sf"/>
</dbReference>
<dbReference type="PANTHER" id="PTHR10229">
    <property type="entry name" value="GTP-BINDING PROTEIN HFLX"/>
    <property type="match status" value="1"/>
</dbReference>
<dbReference type="GO" id="GO:0005737">
    <property type="term" value="C:cytoplasm"/>
    <property type="evidence" value="ECO:0007669"/>
    <property type="project" value="TreeGrafter"/>
</dbReference>